<protein>
    <submittedName>
        <fullName evidence="1">Uncharacterized protein</fullName>
    </submittedName>
</protein>
<accession>A0A2M7PQE8</accession>
<proteinExistence type="predicted"/>
<gene>
    <name evidence="1" type="ORF">COZ07_04325</name>
</gene>
<evidence type="ECO:0000313" key="2">
    <source>
        <dbReference type="Proteomes" id="UP000230646"/>
    </source>
</evidence>
<dbReference type="Proteomes" id="UP000230646">
    <property type="component" value="Unassembled WGS sequence"/>
</dbReference>
<dbReference type="RefSeq" id="WP_406607372.1">
    <property type="nucleotide sequence ID" value="NZ_PFKO01000158.1"/>
</dbReference>
<sequence>MTNLNYGDIVYRQGDVGLELIKSLPRGLKEVKDKTLALGEVTGHKHKFVTDDAKVWEDDNGNKYIAVLSPATLYHGNETQIAKTIEAPEKVDYEAEDIHKPNTFHKAFYRVVPQIESDPYGGVQNVRD</sequence>
<dbReference type="AlphaFoldDB" id="A0A2M7PQE8"/>
<evidence type="ECO:0000313" key="1">
    <source>
        <dbReference type="EMBL" id="PIY32848.1"/>
    </source>
</evidence>
<comment type="caution">
    <text evidence="1">The sequence shown here is derived from an EMBL/GenBank/DDBJ whole genome shotgun (WGS) entry which is preliminary data.</text>
</comment>
<name>A0A2M7PQE8_9BACT</name>
<dbReference type="EMBL" id="PFKO01000158">
    <property type="protein sequence ID" value="PIY32848.1"/>
    <property type="molecule type" value="Genomic_DNA"/>
</dbReference>
<reference evidence="1 2" key="1">
    <citation type="submission" date="2017-09" db="EMBL/GenBank/DDBJ databases">
        <title>Depth-based differentiation of microbial function through sediment-hosted aquifers and enrichment of novel symbionts in the deep terrestrial subsurface.</title>
        <authorList>
            <person name="Probst A.J."/>
            <person name="Ladd B."/>
            <person name="Jarett J.K."/>
            <person name="Geller-Mcgrath D.E."/>
            <person name="Sieber C.M."/>
            <person name="Emerson J.B."/>
            <person name="Anantharaman K."/>
            <person name="Thomas B.C."/>
            <person name="Malmstrom R."/>
            <person name="Stieglmeier M."/>
            <person name="Klingl A."/>
            <person name="Woyke T."/>
            <person name="Ryan C.M."/>
            <person name="Banfield J.F."/>
        </authorList>
    </citation>
    <scope>NUCLEOTIDE SEQUENCE [LARGE SCALE GENOMIC DNA]</scope>
    <source>
        <strain evidence="1">CG_4_10_14_3_um_filter_34_13</strain>
    </source>
</reference>
<organism evidence="1 2">
    <name type="scientific">Candidatus Infernicultor aquiphilus</name>
    <dbReference type="NCBI Taxonomy" id="1805029"/>
    <lineage>
        <taxon>Bacteria</taxon>
        <taxon>Pseudomonadati</taxon>
        <taxon>Atribacterota</taxon>
        <taxon>Candidatus Phoenicimicrobiia</taxon>
        <taxon>Candidatus Pheonicimicrobiales</taxon>
        <taxon>Candidatus Phoenicimicrobiaceae</taxon>
        <taxon>Candidatus Infernicultor</taxon>
    </lineage>
</organism>